<evidence type="ECO:0000256" key="6">
    <source>
        <dbReference type="ARBA" id="ARBA00023288"/>
    </source>
</evidence>
<evidence type="ECO:0000313" key="8">
    <source>
        <dbReference type="EMBL" id="KAG0569829.1"/>
    </source>
</evidence>
<evidence type="ECO:0000256" key="4">
    <source>
        <dbReference type="ARBA" id="ARBA00022737"/>
    </source>
</evidence>
<dbReference type="InterPro" id="IPR016024">
    <property type="entry name" value="ARM-type_fold"/>
</dbReference>
<comment type="subcellular location">
    <subcellularLocation>
        <location evidence="1">Vacuole membrane</location>
        <topology evidence="1">Lipid-anchor</topology>
    </subcellularLocation>
</comment>
<evidence type="ECO:0000256" key="2">
    <source>
        <dbReference type="ARBA" id="ARBA00005462"/>
    </source>
</evidence>
<keyword evidence="5" id="KW-0472">Membrane</keyword>
<reference evidence="8 9" key="1">
    <citation type="submission" date="2020-06" db="EMBL/GenBank/DDBJ databases">
        <title>WGS assembly of Ceratodon purpureus strain R40.</title>
        <authorList>
            <person name="Carey S.B."/>
            <person name="Jenkins J."/>
            <person name="Shu S."/>
            <person name="Lovell J.T."/>
            <person name="Sreedasyam A."/>
            <person name="Maumus F."/>
            <person name="Tiley G.P."/>
            <person name="Fernandez-Pozo N."/>
            <person name="Barry K."/>
            <person name="Chen C."/>
            <person name="Wang M."/>
            <person name="Lipzen A."/>
            <person name="Daum C."/>
            <person name="Saski C.A."/>
            <person name="Payton A.C."/>
            <person name="Mcbreen J.C."/>
            <person name="Conrad R.E."/>
            <person name="Kollar L.M."/>
            <person name="Olsson S."/>
            <person name="Huttunen S."/>
            <person name="Landis J.B."/>
            <person name="Wickett N.J."/>
            <person name="Johnson M.G."/>
            <person name="Rensing S.A."/>
            <person name="Grimwood J."/>
            <person name="Schmutz J."/>
            <person name="Mcdaniel S.F."/>
        </authorList>
    </citation>
    <scope>NUCLEOTIDE SEQUENCE [LARGE SCALE GENOMIC DNA]</scope>
    <source>
        <strain evidence="8 9">R40</strain>
    </source>
</reference>
<dbReference type="SUPFAM" id="SSF48371">
    <property type="entry name" value="ARM repeat"/>
    <property type="match status" value="2"/>
</dbReference>
<name>A0A8T0HHQ6_CERPU</name>
<dbReference type="PANTHER" id="PTHR47249">
    <property type="entry name" value="VACUOLAR PROTEIN 8"/>
    <property type="match status" value="1"/>
</dbReference>
<sequence length="1317" mass="145600">MAEEGSDVTSENLSAQADEMTVPADVNSVSGLINSMIKCFRALPHIRDLKEPFQAISDLQIWLLEQRDKPLTAQDDTGLQSLQDVLLKDLRLAAKWKRLRLLVEPSTFAEKLRNTFSGIRDSLNQLQDPSKDNIVKQLNKVVLNLSGGGDLSIELNRAETEFKHKFFDFLRENLSKSATAGEVISVRIWLAEQLGPDTDSIKHELGEIKEHGGTLIEGLIVYVTELEERKCTVELLAEPSGDGGGESSDANFDGEAFVQPLDVIARNGVQALGLTRMARVLQGFANLIRCTKMPGGKVQVYEADAIAEAIRLAKAEDGQYVRQAMKLLEALTSSGGPSLGSRRDDIYIEVADHVEVLIKLMKTKEYPEARLLAAKTVVNILVNQPVWHTVRSQYDIVSALVAISNEHPADRSIDELNQADRVCLLGLSRLIEFSNGVSLKINSVGDKTQIIVTVLMKLLREGLMDNGEANLAKDSLVALDTQVLYSTPTPEVGLLIRKHMAELLKSEAFVSHSSIPGRMAIVSIMTKLCALYKEDITEGLFLYLLKLTKSVRDKILNLSDSGVEQVDQAKLLRLSVKLLLFCVTHGKNVAQSVLSENAEARGTLEKLLDDQDSEILNEFRLEIMDVLDQIPEFGSQPSTVVGGIAKLVKMLKSSAPACRPQLSSRILKFVKEQREEIDVIEMEKAGVMDALMGLLKEENAQCQQNALLALHVLSPNLAIPTGQLPRQTILGFLSSTQPEVRDAAVGLLYLMVEQNAVNAKMFMETPGALKYTLITLKNWLDESHEGPESASSQKSASALLKMATEVGDNCVRLAILNVGLGIPIKYVQKSQNEKFKELLATMLSLICRTGKGSDQEAVIKGGGHIFLLTCLRENISKEAAAQGLLRLLKDNTKTRGDVLQAGFVTIAVDSVDQRFASTDIALGLVDVCSTSEGMDQIYASKKAVQALLSILEHCQTMEGKGAAAAVIARLYPRLNRNEDLNRQIEMTAACPHLIRYLELEDKSQLQMFLKALAAFATGRRGRQMIHEERGPKPLINYLKNKQFDNEVQGLMLKILAEMSSVFTEGGGQRDSTYHKILNSFLEQKISELLVILPKSEEFNKNTENMKNLLILIRNFSIAGQPAVTQLSEQRAVDVLLKVLKQHEHENPVSIVTELAVKALEKFMDEPSGKQAFIKGNGIQSLVSVLKLPTPRGSDLKSFTTIILTSVAKDPDTRRQACETIFSCDKDLLLNLNTIMFEGETSRIKWQAAVLMKLLAMYGPTSKVCSAIKVSGSLDALNQLRDVQHCKEVRDMANDVLRFVREKSKECRKEMEKWPNSK</sequence>
<dbReference type="Proteomes" id="UP000822688">
    <property type="component" value="Chromosome 6"/>
</dbReference>
<accession>A0A8T0HHQ6</accession>
<proteinExistence type="inferred from homology"/>
<gene>
    <name evidence="8" type="ORF">KC19_6G118800</name>
</gene>
<keyword evidence="4" id="KW-0677">Repeat</keyword>
<dbReference type="GO" id="GO:0043495">
    <property type="term" value="F:protein-membrane adaptor activity"/>
    <property type="evidence" value="ECO:0007669"/>
    <property type="project" value="InterPro"/>
</dbReference>
<evidence type="ECO:0000256" key="3">
    <source>
        <dbReference type="ARBA" id="ARBA00022554"/>
    </source>
</evidence>
<evidence type="ECO:0000313" key="9">
    <source>
        <dbReference type="Proteomes" id="UP000822688"/>
    </source>
</evidence>
<dbReference type="SMART" id="SM00185">
    <property type="entry name" value="ARM"/>
    <property type="match status" value="3"/>
</dbReference>
<keyword evidence="3" id="KW-0926">Vacuole</keyword>
<dbReference type="InterPro" id="IPR011989">
    <property type="entry name" value="ARM-like"/>
</dbReference>
<organism evidence="8 9">
    <name type="scientific">Ceratodon purpureus</name>
    <name type="common">Fire moss</name>
    <name type="synonym">Dicranum purpureum</name>
    <dbReference type="NCBI Taxonomy" id="3225"/>
    <lineage>
        <taxon>Eukaryota</taxon>
        <taxon>Viridiplantae</taxon>
        <taxon>Streptophyta</taxon>
        <taxon>Embryophyta</taxon>
        <taxon>Bryophyta</taxon>
        <taxon>Bryophytina</taxon>
        <taxon>Bryopsida</taxon>
        <taxon>Dicranidae</taxon>
        <taxon>Pseudoditrichales</taxon>
        <taxon>Ditrichaceae</taxon>
        <taxon>Ceratodon</taxon>
    </lineage>
</organism>
<dbReference type="EMBL" id="CM026427">
    <property type="protein sequence ID" value="KAG0569829.1"/>
    <property type="molecule type" value="Genomic_DNA"/>
</dbReference>
<evidence type="ECO:0000256" key="7">
    <source>
        <dbReference type="ARBA" id="ARBA00026209"/>
    </source>
</evidence>
<keyword evidence="6" id="KW-0449">Lipoprotein</keyword>
<dbReference type="Gene3D" id="1.25.10.10">
    <property type="entry name" value="Leucine-rich Repeat Variant"/>
    <property type="match status" value="4"/>
</dbReference>
<comment type="caution">
    <text evidence="8">The sequence shown here is derived from an EMBL/GenBank/DDBJ whole genome shotgun (WGS) entry which is preliminary data.</text>
</comment>
<dbReference type="PANTHER" id="PTHR47249:SF1">
    <property type="entry name" value="VACUOLAR PROTEIN 8"/>
    <property type="match status" value="1"/>
</dbReference>
<evidence type="ECO:0000256" key="1">
    <source>
        <dbReference type="ARBA" id="ARBA00004592"/>
    </source>
</evidence>
<protein>
    <recommendedName>
        <fullName evidence="7">Vacuolar protein 8</fullName>
    </recommendedName>
</protein>
<keyword evidence="9" id="KW-1185">Reference proteome</keyword>
<dbReference type="InterPro" id="IPR045156">
    <property type="entry name" value="Vac8"/>
</dbReference>
<dbReference type="InterPro" id="IPR000225">
    <property type="entry name" value="Armadillo"/>
</dbReference>
<comment type="similarity">
    <text evidence="2">Belongs to the beta-catenin family.</text>
</comment>
<dbReference type="GO" id="GO:0005774">
    <property type="term" value="C:vacuolar membrane"/>
    <property type="evidence" value="ECO:0007669"/>
    <property type="project" value="UniProtKB-SubCell"/>
</dbReference>
<dbReference type="GO" id="GO:0071562">
    <property type="term" value="P:nucleus-vacuole junction assembly"/>
    <property type="evidence" value="ECO:0007669"/>
    <property type="project" value="InterPro"/>
</dbReference>
<evidence type="ECO:0000256" key="5">
    <source>
        <dbReference type="ARBA" id="ARBA00023136"/>
    </source>
</evidence>